<dbReference type="Proteomes" id="UP000635245">
    <property type="component" value="Unassembled WGS sequence"/>
</dbReference>
<feature type="binding site" description="from pocket B" evidence="1">
    <location>
        <begin position="377"/>
        <end position="379"/>
    </location>
    <ligand>
        <name>dTDP-4-dehydro-6-deoxy-alpha-D-glucose</name>
        <dbReference type="ChEBI" id="CHEBI:57649"/>
        <label>2</label>
    </ligand>
</feature>
<evidence type="ECO:0000313" key="4">
    <source>
        <dbReference type="Proteomes" id="UP000635245"/>
    </source>
</evidence>
<dbReference type="EMBL" id="JAENJH010000004">
    <property type="protein sequence ID" value="MBK1786596.1"/>
    <property type="molecule type" value="Genomic_DNA"/>
</dbReference>
<accession>A0A934V2Y1</accession>
<evidence type="ECO:0000313" key="3">
    <source>
        <dbReference type="EMBL" id="MBK1786596.1"/>
    </source>
</evidence>
<feature type="binding site" description="from pocket B" evidence="1">
    <location>
        <position position="298"/>
    </location>
    <ligand>
        <name>dTDP-4-dehydro-6-deoxy-alpha-D-glucose</name>
        <dbReference type="ChEBI" id="CHEBI:57649"/>
        <label>2</label>
    </ligand>
</feature>
<name>A0A934V2Y1_9PSEU</name>
<dbReference type="InterPro" id="IPR005212">
    <property type="entry name" value="EvaA-like"/>
</dbReference>
<evidence type="ECO:0000256" key="1">
    <source>
        <dbReference type="PIRSR" id="PIRSR605212-50"/>
    </source>
</evidence>
<feature type="binding site" description="from pocket A" evidence="1">
    <location>
        <position position="230"/>
    </location>
    <ligand>
        <name>dTDP-4-dehydro-6-deoxy-alpha-D-glucose</name>
        <dbReference type="ChEBI" id="CHEBI:57649"/>
        <label>1</label>
    </ligand>
</feature>
<dbReference type="Pfam" id="PF03559">
    <property type="entry name" value="Hexose_dehydrat"/>
    <property type="match status" value="2"/>
</dbReference>
<gene>
    <name evidence="3" type="ORF">JHE00_19890</name>
</gene>
<feature type="binding site" description="from pocket B" evidence="1">
    <location>
        <position position="361"/>
    </location>
    <ligand>
        <name>dTDP-4-dehydro-6-deoxy-alpha-D-glucose</name>
        <dbReference type="ChEBI" id="CHEBI:57649"/>
        <label>2</label>
    </ligand>
</feature>
<feature type="domain" description="dTDP-4-dehydro-6-deoxy-alpha-D-glucopyranose 2,3-dehydratase" evidence="2">
    <location>
        <begin position="37"/>
        <end position="238"/>
    </location>
</feature>
<dbReference type="GO" id="GO:0016829">
    <property type="term" value="F:lyase activity"/>
    <property type="evidence" value="ECO:0007669"/>
    <property type="project" value="InterPro"/>
</dbReference>
<protein>
    <submittedName>
        <fullName evidence="3">NDP-hexose 2,3-dehydratase family protein</fullName>
    </submittedName>
</protein>
<dbReference type="Gene3D" id="3.90.79.40">
    <property type="entry name" value="EvaA sugar 2,3-dehydratase subunit"/>
    <property type="match status" value="2"/>
</dbReference>
<dbReference type="InterPro" id="IPR038153">
    <property type="entry name" value="EvaA-like_sf"/>
</dbReference>
<dbReference type="AlphaFoldDB" id="A0A934V2Y1"/>
<feature type="binding site" description="from pocket A" evidence="1">
    <location>
        <position position="64"/>
    </location>
    <ligand>
        <name>dTDP-4-dehydro-6-deoxy-alpha-D-glucose</name>
        <dbReference type="ChEBI" id="CHEBI:57649"/>
        <label>1</label>
    </ligand>
</feature>
<reference evidence="3" key="1">
    <citation type="submission" date="2020-12" db="EMBL/GenBank/DDBJ databases">
        <title>Prauserella sp. ASG 168, a novel actinomycete isolated from cave rock.</title>
        <authorList>
            <person name="Suriyachadkun C."/>
        </authorList>
    </citation>
    <scope>NUCLEOTIDE SEQUENCE</scope>
    <source>
        <strain evidence="3">ASG 168</strain>
    </source>
</reference>
<feature type="domain" description="dTDP-4-dehydro-6-deoxy-alpha-D-glucopyranose 2,3-dehydratase" evidence="2">
    <location>
        <begin position="270"/>
        <end position="471"/>
    </location>
</feature>
<evidence type="ECO:0000259" key="2">
    <source>
        <dbReference type="Pfam" id="PF03559"/>
    </source>
</evidence>
<comment type="caution">
    <text evidence="3">The sequence shown here is derived from an EMBL/GenBank/DDBJ whole genome shotgun (WGS) entry which is preliminary data.</text>
</comment>
<feature type="binding site" description="from pocket B" evidence="1">
    <location>
        <begin position="382"/>
        <end position="383"/>
    </location>
    <ligand>
        <name>dTDP-4-dehydro-6-deoxy-alpha-D-glucose</name>
        <dbReference type="ChEBI" id="CHEBI:57649"/>
        <label>2</label>
    </ligand>
</feature>
<feature type="binding site" description="from pocket A" evidence="1">
    <location>
        <begin position="414"/>
        <end position="417"/>
    </location>
    <ligand>
        <name>dTDP-4-dehydro-6-deoxy-alpha-D-glucose</name>
        <dbReference type="ChEBI" id="CHEBI:57649"/>
        <label>1</label>
    </ligand>
</feature>
<keyword evidence="4" id="KW-1185">Reference proteome</keyword>
<feature type="binding site" description="from pocket A" evidence="1">
    <location>
        <begin position="147"/>
        <end position="151"/>
    </location>
    <ligand>
        <name>dTDP-4-dehydro-6-deoxy-alpha-D-glucose</name>
        <dbReference type="ChEBI" id="CHEBI:57649"/>
        <label>1</label>
    </ligand>
</feature>
<feature type="binding site" description="from pocket B" evidence="1">
    <location>
        <position position="185"/>
    </location>
    <ligand>
        <name>dTDP-4-dehydro-6-deoxy-alpha-D-glucose</name>
        <dbReference type="ChEBI" id="CHEBI:57649"/>
        <label>2</label>
    </ligand>
</feature>
<organism evidence="3 4">
    <name type="scientific">Prauserella cavernicola</name>
    <dbReference type="NCBI Taxonomy" id="2800127"/>
    <lineage>
        <taxon>Bacteria</taxon>
        <taxon>Bacillati</taxon>
        <taxon>Actinomycetota</taxon>
        <taxon>Actinomycetes</taxon>
        <taxon>Pseudonocardiales</taxon>
        <taxon>Pseudonocardiaceae</taxon>
        <taxon>Prauserella</taxon>
    </lineage>
</organism>
<dbReference type="RefSeq" id="WP_200320178.1">
    <property type="nucleotide sequence ID" value="NZ_JAENJH010000004.1"/>
</dbReference>
<sequence length="475" mass="53508">MSRSAASNLLRTNDETLPSRLARSAAAKESEVTDWAALHAWIDERNQEQTHEVHRIPFGELVRWEIDQETGNLRHDSGKFFSVEGLRVRTDLGPVRTWTQAIINQPEIGILGILVKEIHGVLHCLMQAKSEPGNVNGVQISPTVQATKSNYTRVHKGNPVPYLDFFRSLESRHVLTDVLQSEQGSWFYRKRNRNMIIEVDEDVEPHPDFRWLTLGQLNELLKFDNLVNMDTRTVLSCMPAGFEGAVGDGTVSLALASSADPLSGSLHTTSEIQSWITTRQSEHVVHANLVPMNSVHGWYRTDDEIRHDTGAFFSVIAVDVHTDTREIDGWSQPLIQPYGTGVVALLVKRVHGVLHALVNARVEPGYLDVVELAPTVQCTPENYDALGLERPPFLDFVLRHGSCPRLFDTELSEEGGRFHQARNRYQIIEVEPDFAAEAPPDYHWLALHQLNGLLQHNNYVNVQARSLIACLRSLR</sequence>
<proteinExistence type="predicted"/>